<dbReference type="EMBL" id="BJUK01000010">
    <property type="protein sequence ID" value="GEK46932.1"/>
    <property type="molecule type" value="Genomic_DNA"/>
</dbReference>
<reference evidence="3 4" key="1">
    <citation type="submission" date="2019-07" db="EMBL/GenBank/DDBJ databases">
        <title>Whole genome shotgun sequence of Halomonas pacifica NBRC 102220.</title>
        <authorList>
            <person name="Hosoyama A."/>
            <person name="Uohara A."/>
            <person name="Ohji S."/>
            <person name="Ichikawa N."/>
        </authorList>
    </citation>
    <scope>NUCLEOTIDE SEQUENCE [LARGE SCALE GENOMIC DNA]</scope>
    <source>
        <strain evidence="3 4">NBRC 102220</strain>
    </source>
</reference>
<dbReference type="OrthoDB" id="9788698at2"/>
<dbReference type="InterPro" id="IPR003729">
    <property type="entry name" value="Bi_nuclease_dom"/>
</dbReference>
<gene>
    <name evidence="3" type="ORF">HPA02_12150</name>
</gene>
<dbReference type="GO" id="GO:0004518">
    <property type="term" value="F:nuclease activity"/>
    <property type="evidence" value="ECO:0007669"/>
    <property type="project" value="InterPro"/>
</dbReference>
<dbReference type="InterPro" id="IPR036104">
    <property type="entry name" value="BFN_sf"/>
</dbReference>
<dbReference type="AlphaFoldDB" id="A0A510X690"/>
<evidence type="ECO:0000313" key="4">
    <source>
        <dbReference type="Proteomes" id="UP000321275"/>
    </source>
</evidence>
<accession>A0A510X690</accession>
<dbReference type="RefSeq" id="WP_146802202.1">
    <property type="nucleotide sequence ID" value="NZ_BJUK01000010.1"/>
</dbReference>
<keyword evidence="4" id="KW-1185">Reference proteome</keyword>
<feature type="domain" description="BFN" evidence="2">
    <location>
        <begin position="32"/>
        <end position="165"/>
    </location>
</feature>
<organism evidence="3 4">
    <name type="scientific">Bisbaumannia pacifica</name>
    <dbReference type="NCBI Taxonomy" id="77098"/>
    <lineage>
        <taxon>Bacteria</taxon>
        <taxon>Pseudomonadati</taxon>
        <taxon>Pseudomonadota</taxon>
        <taxon>Gammaproteobacteria</taxon>
        <taxon>Oceanospirillales</taxon>
        <taxon>Halomonadaceae</taxon>
        <taxon>Bisbaumannia</taxon>
    </lineage>
</organism>
<dbReference type="Pfam" id="PF02577">
    <property type="entry name" value="BFN_dom"/>
    <property type="match status" value="1"/>
</dbReference>
<protein>
    <recommendedName>
        <fullName evidence="2">BFN domain-containing protein</fullName>
    </recommendedName>
</protein>
<feature type="chain" id="PRO_5021921577" description="BFN domain-containing protein" evidence="1">
    <location>
        <begin position="22"/>
        <end position="177"/>
    </location>
</feature>
<name>A0A510X690_9GAMM</name>
<dbReference type="Proteomes" id="UP000321275">
    <property type="component" value="Unassembled WGS sequence"/>
</dbReference>
<dbReference type="SUPFAM" id="SSF103256">
    <property type="entry name" value="Hypothetical protein TM0160"/>
    <property type="match status" value="1"/>
</dbReference>
<dbReference type="PROSITE" id="PS51658">
    <property type="entry name" value="BFN"/>
    <property type="match status" value="1"/>
</dbReference>
<evidence type="ECO:0000256" key="1">
    <source>
        <dbReference type="SAM" id="SignalP"/>
    </source>
</evidence>
<dbReference type="Gene3D" id="3.10.690.10">
    <property type="entry name" value="Bifunctional nuclease domain"/>
    <property type="match status" value="1"/>
</dbReference>
<proteinExistence type="predicted"/>
<keyword evidence="1" id="KW-0732">Signal</keyword>
<feature type="signal peptide" evidence="1">
    <location>
        <begin position="1"/>
        <end position="21"/>
    </location>
</feature>
<evidence type="ECO:0000259" key="2">
    <source>
        <dbReference type="PROSITE" id="PS51658"/>
    </source>
</evidence>
<evidence type="ECO:0000313" key="3">
    <source>
        <dbReference type="EMBL" id="GEK46932.1"/>
    </source>
</evidence>
<sequence length="177" mass="18705">MPRWGPWCLALCLLLPGSPVAARELAVPPEAMVEVEVVSVGLAGPGVPVVLLREPGTQAVIPIFIGSAEAEAIRRGLFGARPRRPLTHELLGDVLVGLEVRLERVYVDAIVDGVFLGMLELRVGKDDPTPLRIDSRASDAIALGLQTGASIHVSPQVLETALPPSAPVEEPTPGIRL</sequence>
<comment type="caution">
    <text evidence="3">The sequence shown here is derived from an EMBL/GenBank/DDBJ whole genome shotgun (WGS) entry which is preliminary data.</text>
</comment>